<name>A0A822L5N1_MICAE</name>
<gene>
    <name evidence="1" type="ORF">MICCA_170017</name>
</gene>
<accession>A0A822L5N1</accession>
<sequence>MNLPNLIRGVLLKIDVFYFPVMGILRIYQCNNESCISKRIHSFHVHPDGGLMAVSKISSARSERLGITPEHIPIIGSSSK</sequence>
<organism evidence="1 2">
    <name type="scientific">Microcystis aeruginosa PCC 9432</name>
    <dbReference type="NCBI Taxonomy" id="1160280"/>
    <lineage>
        <taxon>Bacteria</taxon>
        <taxon>Bacillati</taxon>
        <taxon>Cyanobacteriota</taxon>
        <taxon>Cyanophyceae</taxon>
        <taxon>Oscillatoriophycideae</taxon>
        <taxon>Chroococcales</taxon>
        <taxon>Microcystaceae</taxon>
        <taxon>Microcystis</taxon>
    </lineage>
</organism>
<comment type="caution">
    <text evidence="1">The sequence shown here is derived from an EMBL/GenBank/DDBJ whole genome shotgun (WGS) entry which is preliminary data.</text>
</comment>
<dbReference type="Proteomes" id="UP000005806">
    <property type="component" value="Unassembled WGS sequence"/>
</dbReference>
<protein>
    <submittedName>
        <fullName evidence="1">Uncharacterized protein</fullName>
    </submittedName>
</protein>
<proteinExistence type="predicted"/>
<evidence type="ECO:0000313" key="1">
    <source>
        <dbReference type="EMBL" id="CCH91661.1"/>
    </source>
</evidence>
<reference evidence="1 2" key="1">
    <citation type="submission" date="2012-04" db="EMBL/GenBank/DDBJ databases">
        <authorList>
            <person name="Genoscope - CEA"/>
        </authorList>
    </citation>
    <scope>NUCLEOTIDE SEQUENCE [LARGE SCALE GENOMIC DNA]</scope>
    <source>
        <strain evidence="1 2">9432</strain>
    </source>
</reference>
<dbReference type="EMBL" id="CAIH01000079">
    <property type="protein sequence ID" value="CCH91661.1"/>
    <property type="molecule type" value="Genomic_DNA"/>
</dbReference>
<dbReference type="AlphaFoldDB" id="A0A822L5N1"/>
<evidence type="ECO:0000313" key="2">
    <source>
        <dbReference type="Proteomes" id="UP000005806"/>
    </source>
</evidence>